<organism evidence="3 4">
    <name type="scientific">Brumicola blandensis</name>
    <dbReference type="NCBI Taxonomy" id="3075611"/>
    <lineage>
        <taxon>Bacteria</taxon>
        <taxon>Pseudomonadati</taxon>
        <taxon>Pseudomonadota</taxon>
        <taxon>Gammaproteobacteria</taxon>
        <taxon>Alteromonadales</taxon>
        <taxon>Alteromonadaceae</taxon>
        <taxon>Brumicola</taxon>
    </lineage>
</organism>
<dbReference type="Gene3D" id="1.10.890.40">
    <property type="match status" value="1"/>
</dbReference>
<proteinExistence type="predicted"/>
<dbReference type="Proteomes" id="UP001249020">
    <property type="component" value="Unassembled WGS sequence"/>
</dbReference>
<feature type="chain" id="PRO_5043320064" evidence="1">
    <location>
        <begin position="19"/>
        <end position="115"/>
    </location>
</feature>
<dbReference type="AlphaFoldDB" id="A0AAW8QY49"/>
<feature type="signal peptide" evidence="1">
    <location>
        <begin position="1"/>
        <end position="18"/>
    </location>
</feature>
<accession>A0AAW8QY49</accession>
<evidence type="ECO:0000256" key="1">
    <source>
        <dbReference type="SAM" id="SignalP"/>
    </source>
</evidence>
<dbReference type="EMBL" id="JAVRIE010000001">
    <property type="protein sequence ID" value="MDT0581434.1"/>
    <property type="molecule type" value="Genomic_DNA"/>
</dbReference>
<reference evidence="3 4" key="1">
    <citation type="submission" date="2023-09" db="EMBL/GenBank/DDBJ databases">
        <authorList>
            <person name="Rey-Velasco X."/>
        </authorList>
    </citation>
    <scope>NUCLEOTIDE SEQUENCE [LARGE SCALE GENOMIC DNA]</scope>
    <source>
        <strain evidence="3 4">W409</strain>
    </source>
</reference>
<keyword evidence="4" id="KW-1185">Reference proteome</keyword>
<keyword evidence="1" id="KW-0732">Signal</keyword>
<protein>
    <submittedName>
        <fullName evidence="3">Rap1a/Tai family immunity protein</fullName>
    </submittedName>
</protein>
<dbReference type="RefSeq" id="WP_311360235.1">
    <property type="nucleotide sequence ID" value="NZ_JAVRIE010000001.1"/>
</dbReference>
<comment type="caution">
    <text evidence="3">The sequence shown here is derived from an EMBL/GenBank/DDBJ whole genome shotgun (WGS) entry which is preliminary data.</text>
</comment>
<sequence>MKLLLALALLVLTFSSKAGSGNELYEQYLIYQGAIKGERTSIEDVSKGAHYMGYVYGVASTLSADGKICIPENVTTAQLADVVGKFLDDSPAIRNKESIVLTYAALLSSFRCEEE</sequence>
<dbReference type="Pfam" id="PF18602">
    <property type="entry name" value="Rap1a"/>
    <property type="match status" value="1"/>
</dbReference>
<evidence type="ECO:0000313" key="4">
    <source>
        <dbReference type="Proteomes" id="UP001249020"/>
    </source>
</evidence>
<feature type="domain" description="Rap1a immunity protein" evidence="2">
    <location>
        <begin position="21"/>
        <end position="112"/>
    </location>
</feature>
<gene>
    <name evidence="3" type="ORF">RM544_02715</name>
</gene>
<dbReference type="InterPro" id="IPR041238">
    <property type="entry name" value="Rap1a"/>
</dbReference>
<name>A0AAW8QY49_9ALTE</name>
<evidence type="ECO:0000259" key="2">
    <source>
        <dbReference type="Pfam" id="PF18602"/>
    </source>
</evidence>
<evidence type="ECO:0000313" key="3">
    <source>
        <dbReference type="EMBL" id="MDT0581434.1"/>
    </source>
</evidence>